<gene>
    <name evidence="2" type="ORF">RNB18_50040</name>
</gene>
<sequence length="37" mass="3948">MKLVVQVRLLPTPEQAAALEATLHACNEAASWVSEVA</sequence>
<keyword evidence="3" id="KW-1185">Reference proteome</keyword>
<dbReference type="RefSeq" id="WP_311720806.1">
    <property type="nucleotide sequence ID" value="NZ_JAVREZ010000041.1"/>
</dbReference>
<evidence type="ECO:0000313" key="3">
    <source>
        <dbReference type="Proteomes" id="UP001183824"/>
    </source>
</evidence>
<dbReference type="InterPro" id="IPR021027">
    <property type="entry name" value="Transposase_put_HTH"/>
</dbReference>
<evidence type="ECO:0000259" key="1">
    <source>
        <dbReference type="Pfam" id="PF12323"/>
    </source>
</evidence>
<dbReference type="Proteomes" id="UP001183824">
    <property type="component" value="Unassembled WGS sequence"/>
</dbReference>
<feature type="domain" description="Transposase putative helix-turn-helix" evidence="1">
    <location>
        <begin position="1"/>
        <end position="26"/>
    </location>
</feature>
<accession>A0ABU2VRG1</accession>
<name>A0ABU2VRG1_9ACTN</name>
<organism evidence="2 3">
    <name type="scientific">Streptomyces doebereineriae</name>
    <dbReference type="NCBI Taxonomy" id="3075528"/>
    <lineage>
        <taxon>Bacteria</taxon>
        <taxon>Bacillati</taxon>
        <taxon>Actinomycetota</taxon>
        <taxon>Actinomycetes</taxon>
        <taxon>Kitasatosporales</taxon>
        <taxon>Streptomycetaceae</taxon>
        <taxon>Streptomyces</taxon>
    </lineage>
</organism>
<comment type="caution">
    <text evidence="2">The sequence shown here is derived from an EMBL/GenBank/DDBJ whole genome shotgun (WGS) entry which is preliminary data.</text>
</comment>
<dbReference type="EMBL" id="JAVREZ010000041">
    <property type="protein sequence ID" value="MDT0488205.1"/>
    <property type="molecule type" value="Genomic_DNA"/>
</dbReference>
<reference evidence="3" key="1">
    <citation type="submission" date="2023-07" db="EMBL/GenBank/DDBJ databases">
        <title>30 novel species of actinomycetes from the DSMZ collection.</title>
        <authorList>
            <person name="Nouioui I."/>
        </authorList>
    </citation>
    <scope>NUCLEOTIDE SEQUENCE [LARGE SCALE GENOMIC DNA]</scope>
    <source>
        <strain evidence="3">DSM 41640</strain>
    </source>
</reference>
<dbReference type="Pfam" id="PF12323">
    <property type="entry name" value="HTH_OrfB_IS605"/>
    <property type="match status" value="1"/>
</dbReference>
<protein>
    <submittedName>
        <fullName evidence="2">Helix-turn-helix domain-containing protein</fullName>
    </submittedName>
</protein>
<feature type="non-terminal residue" evidence="2">
    <location>
        <position position="37"/>
    </location>
</feature>
<proteinExistence type="predicted"/>
<evidence type="ECO:0000313" key="2">
    <source>
        <dbReference type="EMBL" id="MDT0488205.1"/>
    </source>
</evidence>